<dbReference type="Proteomes" id="UP000029981">
    <property type="component" value="Chromosome 6"/>
</dbReference>
<sequence>MGLCSSLKHSKHYYRDRRKVPTSEFQGKFQNPNPKFIENRKFHIQAFRLNRQKPKCILFVRVSDIQGRIKTAEALKPGEGESSQAATANVLRNKPYKFILTDPLPHYLQHQERLIKSP</sequence>
<dbReference type="Gramene" id="KGN48407">
    <property type="protein sequence ID" value="KGN48407"/>
    <property type="gene ID" value="Csa_6G486800"/>
</dbReference>
<accession>A0A0A0KJ49</accession>
<dbReference type="AlphaFoldDB" id="A0A0A0KJ49"/>
<evidence type="ECO:0000313" key="1">
    <source>
        <dbReference type="EMBL" id="KGN48407.1"/>
    </source>
</evidence>
<reference evidence="1 2" key="2">
    <citation type="journal article" date="2009" name="PLoS ONE">
        <title>An integrated genetic and cytogenetic map of the cucumber genome.</title>
        <authorList>
            <person name="Ren Y."/>
            <person name="Zhang Z."/>
            <person name="Liu J."/>
            <person name="Staub J.E."/>
            <person name="Han Y."/>
            <person name="Cheng Z."/>
            <person name="Li X."/>
            <person name="Lu J."/>
            <person name="Miao H."/>
            <person name="Kang H."/>
            <person name="Xie B."/>
            <person name="Gu X."/>
            <person name="Wang X."/>
            <person name="Du Y."/>
            <person name="Jin W."/>
            <person name="Huang S."/>
        </authorList>
    </citation>
    <scope>NUCLEOTIDE SEQUENCE [LARGE SCALE GENOMIC DNA]</scope>
    <source>
        <strain evidence="2">cv. 9930</strain>
    </source>
</reference>
<gene>
    <name evidence="1" type="ORF">Csa_6G486800</name>
</gene>
<evidence type="ECO:0000313" key="2">
    <source>
        <dbReference type="Proteomes" id="UP000029981"/>
    </source>
</evidence>
<protein>
    <submittedName>
        <fullName evidence="1">Uncharacterized protein</fullName>
    </submittedName>
</protein>
<reference evidence="1 2" key="1">
    <citation type="journal article" date="2009" name="Nat. Genet.">
        <title>The genome of the cucumber, Cucumis sativus L.</title>
        <authorList>
            <person name="Huang S."/>
            <person name="Li R."/>
            <person name="Zhang Z."/>
            <person name="Li L."/>
            <person name="Gu X."/>
            <person name="Fan W."/>
            <person name="Lucas W.J."/>
            <person name="Wang X."/>
            <person name="Xie B."/>
            <person name="Ni P."/>
            <person name="Ren Y."/>
            <person name="Zhu H."/>
            <person name="Li J."/>
            <person name="Lin K."/>
            <person name="Jin W."/>
            <person name="Fei Z."/>
            <person name="Li G."/>
            <person name="Staub J."/>
            <person name="Kilian A."/>
            <person name="van der Vossen E.A."/>
            <person name="Wu Y."/>
            <person name="Guo J."/>
            <person name="He J."/>
            <person name="Jia Z."/>
            <person name="Ren Y."/>
            <person name="Tian G."/>
            <person name="Lu Y."/>
            <person name="Ruan J."/>
            <person name="Qian W."/>
            <person name="Wang M."/>
            <person name="Huang Q."/>
            <person name="Li B."/>
            <person name="Xuan Z."/>
            <person name="Cao J."/>
            <person name="Asan"/>
            <person name="Wu Z."/>
            <person name="Zhang J."/>
            <person name="Cai Q."/>
            <person name="Bai Y."/>
            <person name="Zhao B."/>
            <person name="Han Y."/>
            <person name="Li Y."/>
            <person name="Li X."/>
            <person name="Wang S."/>
            <person name="Shi Q."/>
            <person name="Liu S."/>
            <person name="Cho W.K."/>
            <person name="Kim J.Y."/>
            <person name="Xu Y."/>
            <person name="Heller-Uszynska K."/>
            <person name="Miao H."/>
            <person name="Cheng Z."/>
            <person name="Zhang S."/>
            <person name="Wu J."/>
            <person name="Yang Y."/>
            <person name="Kang H."/>
            <person name="Li M."/>
            <person name="Liang H."/>
            <person name="Ren X."/>
            <person name="Shi Z."/>
            <person name="Wen M."/>
            <person name="Jian M."/>
            <person name="Yang H."/>
            <person name="Zhang G."/>
            <person name="Yang Z."/>
            <person name="Chen R."/>
            <person name="Liu S."/>
            <person name="Li J."/>
            <person name="Ma L."/>
            <person name="Liu H."/>
            <person name="Zhou Y."/>
            <person name="Zhao J."/>
            <person name="Fang X."/>
            <person name="Li G."/>
            <person name="Fang L."/>
            <person name="Li Y."/>
            <person name="Liu D."/>
            <person name="Zheng H."/>
            <person name="Zhang Y."/>
            <person name="Qin N."/>
            <person name="Li Z."/>
            <person name="Yang G."/>
            <person name="Yang S."/>
            <person name="Bolund L."/>
            <person name="Kristiansen K."/>
            <person name="Zheng H."/>
            <person name="Li S."/>
            <person name="Zhang X."/>
            <person name="Yang H."/>
            <person name="Wang J."/>
            <person name="Sun R."/>
            <person name="Zhang B."/>
            <person name="Jiang S."/>
            <person name="Wang J."/>
            <person name="Du Y."/>
            <person name="Li S."/>
        </authorList>
    </citation>
    <scope>NUCLEOTIDE SEQUENCE [LARGE SCALE GENOMIC DNA]</scope>
    <source>
        <strain evidence="2">cv. 9930</strain>
    </source>
</reference>
<dbReference type="EMBL" id="CM002927">
    <property type="protein sequence ID" value="KGN48407.1"/>
    <property type="molecule type" value="Genomic_DNA"/>
</dbReference>
<reference evidence="1 2" key="4">
    <citation type="journal article" date="2011" name="BMC Genomics">
        <title>RNA-Seq improves annotation of protein-coding genes in the cucumber genome.</title>
        <authorList>
            <person name="Li Z."/>
            <person name="Zhang Z."/>
            <person name="Yan P."/>
            <person name="Huang S."/>
            <person name="Fei Z."/>
            <person name="Lin K."/>
        </authorList>
    </citation>
    <scope>NUCLEOTIDE SEQUENCE [LARGE SCALE GENOMIC DNA]</scope>
    <source>
        <strain evidence="2">cv. 9930</strain>
    </source>
</reference>
<reference evidence="1 2" key="3">
    <citation type="journal article" date="2010" name="BMC Genomics">
        <title>Transcriptome sequencing and comparative analysis of cucumber flowers with different sex types.</title>
        <authorList>
            <person name="Guo S."/>
            <person name="Zheng Y."/>
            <person name="Joung J.G."/>
            <person name="Liu S."/>
            <person name="Zhang Z."/>
            <person name="Crasta O.R."/>
            <person name="Sobral B.W."/>
            <person name="Xu Y."/>
            <person name="Huang S."/>
            <person name="Fei Z."/>
        </authorList>
    </citation>
    <scope>NUCLEOTIDE SEQUENCE [LARGE SCALE GENOMIC DNA]</scope>
    <source>
        <strain evidence="2">cv. 9930</strain>
    </source>
</reference>
<organism evidence="1 2">
    <name type="scientific">Cucumis sativus</name>
    <name type="common">Cucumber</name>
    <dbReference type="NCBI Taxonomy" id="3659"/>
    <lineage>
        <taxon>Eukaryota</taxon>
        <taxon>Viridiplantae</taxon>
        <taxon>Streptophyta</taxon>
        <taxon>Embryophyta</taxon>
        <taxon>Tracheophyta</taxon>
        <taxon>Spermatophyta</taxon>
        <taxon>Magnoliopsida</taxon>
        <taxon>eudicotyledons</taxon>
        <taxon>Gunneridae</taxon>
        <taxon>Pentapetalae</taxon>
        <taxon>rosids</taxon>
        <taxon>fabids</taxon>
        <taxon>Cucurbitales</taxon>
        <taxon>Cucurbitaceae</taxon>
        <taxon>Benincaseae</taxon>
        <taxon>Cucumis</taxon>
    </lineage>
</organism>
<proteinExistence type="predicted"/>
<keyword evidence="2" id="KW-1185">Reference proteome</keyword>
<name>A0A0A0KJ49_CUCSA</name>